<keyword evidence="3" id="KW-1185">Reference proteome</keyword>
<reference evidence="2 3" key="1">
    <citation type="submission" date="2018-06" db="EMBL/GenBank/DDBJ databases">
        <authorList>
            <consortium name="Pathogen Informatics"/>
            <person name="Doyle S."/>
        </authorList>
    </citation>
    <scope>NUCLEOTIDE SEQUENCE [LARGE SCALE GENOMIC DNA]</scope>
    <source>
        <strain evidence="2 3">NCTC13294</strain>
    </source>
</reference>
<protein>
    <submittedName>
        <fullName evidence="2">SMI1 / KNR4 family</fullName>
    </submittedName>
</protein>
<evidence type="ECO:0000259" key="1">
    <source>
        <dbReference type="SMART" id="SM00860"/>
    </source>
</evidence>
<name>A0A381EAW0_9GAMM</name>
<dbReference type="RefSeq" id="WP_172542299.1">
    <property type="nucleotide sequence ID" value="NZ_JBHLZC010000002.1"/>
</dbReference>
<gene>
    <name evidence="2" type="ORF">NCTC13294_01700</name>
</gene>
<dbReference type="Gene3D" id="3.40.1580.10">
    <property type="entry name" value="SMI1/KNR4-like"/>
    <property type="match status" value="1"/>
</dbReference>
<dbReference type="InterPro" id="IPR037883">
    <property type="entry name" value="Knr4/Smi1-like_sf"/>
</dbReference>
<dbReference type="InterPro" id="IPR018958">
    <property type="entry name" value="Knr4/Smi1-like_dom"/>
</dbReference>
<proteinExistence type="predicted"/>
<evidence type="ECO:0000313" key="2">
    <source>
        <dbReference type="EMBL" id="SUX24112.1"/>
    </source>
</evidence>
<dbReference type="Pfam" id="PF09346">
    <property type="entry name" value="SMI1_KNR4"/>
    <property type="match status" value="1"/>
</dbReference>
<feature type="domain" description="Knr4/Smi1-like" evidence="1">
    <location>
        <begin position="27"/>
        <end position="169"/>
    </location>
</feature>
<dbReference type="SMART" id="SM00860">
    <property type="entry name" value="SMI1_KNR4"/>
    <property type="match status" value="1"/>
</dbReference>
<dbReference type="Proteomes" id="UP000254572">
    <property type="component" value="Unassembled WGS sequence"/>
</dbReference>
<dbReference type="AlphaFoldDB" id="A0A381EAW0"/>
<dbReference type="SUPFAM" id="SSF160631">
    <property type="entry name" value="SMI1/KNR4-like"/>
    <property type="match status" value="1"/>
</dbReference>
<organism evidence="2 3">
    <name type="scientific">Cardiobacterium valvarum</name>
    <dbReference type="NCBI Taxonomy" id="194702"/>
    <lineage>
        <taxon>Bacteria</taxon>
        <taxon>Pseudomonadati</taxon>
        <taxon>Pseudomonadota</taxon>
        <taxon>Gammaproteobacteria</taxon>
        <taxon>Cardiobacteriales</taxon>
        <taxon>Cardiobacteriaceae</taxon>
        <taxon>Cardiobacterium</taxon>
    </lineage>
</organism>
<sequence length="185" mass="20499">MLFAAYLNALHILYRDYGLEPLRTYPPASAADLAAAEAALGFALDPALKATWQSANGSDEWQTVFARPGYITGYSFLSLADSLREREYMAHRAPQYDGYEQEQPRDPRICSGWYQAGWLPFAAFSAPDLLLIADHSPTASGQCGQIIAFSHDPDTISYVCTDFATLLEQSLATIREHPEDCLPEE</sequence>
<accession>A0A381EAW0</accession>
<evidence type="ECO:0000313" key="3">
    <source>
        <dbReference type="Proteomes" id="UP000254572"/>
    </source>
</evidence>
<dbReference type="EMBL" id="UFUW01000001">
    <property type="protein sequence ID" value="SUX24112.1"/>
    <property type="molecule type" value="Genomic_DNA"/>
</dbReference>